<gene>
    <name evidence="2" type="ORF">EX30DRAFT_394272</name>
</gene>
<dbReference type="AlphaFoldDB" id="A0A4S2N212"/>
<dbReference type="STRING" id="341454.A0A4S2N212"/>
<dbReference type="OrthoDB" id="5405126at2759"/>
<name>A0A4S2N212_9PEZI</name>
<protein>
    <submittedName>
        <fullName evidence="2">Uncharacterized protein</fullName>
    </submittedName>
</protein>
<dbReference type="EMBL" id="ML220114">
    <property type="protein sequence ID" value="TGZ83026.1"/>
    <property type="molecule type" value="Genomic_DNA"/>
</dbReference>
<evidence type="ECO:0000313" key="3">
    <source>
        <dbReference type="Proteomes" id="UP000298138"/>
    </source>
</evidence>
<feature type="region of interest" description="Disordered" evidence="1">
    <location>
        <begin position="386"/>
        <end position="427"/>
    </location>
</feature>
<accession>A0A4S2N212</accession>
<feature type="compositionally biased region" description="Basic and acidic residues" evidence="1">
    <location>
        <begin position="386"/>
        <end position="401"/>
    </location>
</feature>
<reference evidence="2 3" key="1">
    <citation type="submission" date="2019-04" db="EMBL/GenBank/DDBJ databases">
        <title>Comparative genomics and transcriptomics to analyze fruiting body development in filamentous ascomycetes.</title>
        <authorList>
            <consortium name="DOE Joint Genome Institute"/>
            <person name="Lutkenhaus R."/>
            <person name="Traeger S."/>
            <person name="Breuer J."/>
            <person name="Kuo A."/>
            <person name="Lipzen A."/>
            <person name="Pangilinan J."/>
            <person name="Dilworth D."/>
            <person name="Sandor L."/>
            <person name="Poggeler S."/>
            <person name="Barry K."/>
            <person name="Grigoriev I.V."/>
            <person name="Nowrousian M."/>
        </authorList>
    </citation>
    <scope>NUCLEOTIDE SEQUENCE [LARGE SCALE GENOMIC DNA]</scope>
    <source>
        <strain evidence="2 3">CBS 389.68</strain>
    </source>
</reference>
<keyword evidence="3" id="KW-1185">Reference proteome</keyword>
<evidence type="ECO:0000313" key="2">
    <source>
        <dbReference type="EMBL" id="TGZ83026.1"/>
    </source>
</evidence>
<sequence length="427" mass="48733">MPLTVFRGAAKLRVPSTARAFSTSPCLLRARGTGYLPPNSSHLPLIIQSLGVMPTFHDPSSPELAQAYENVRENILIPSFLFKQHRNFVYRERNHKLLTDPENPVIVNIGSQDVQLTPRPTWNPPPINTFSHTINMMKTDKDFANIPALCYSYALGEMPLRESQIEKVARIMTLRGKMNILLKLAHQSYKHEHSIKFTKPLVREYMRGFLLQNQIPKMESMAKLSLKGIAHFLRLVCDPKVKRDRAEKLRNDPVVVGLELHAYASATKNYNNGEDYKHLTSQAAQRFLTVWEKQPVPELRETVKNDVAGRNRVKQMVLDFRPVMEGLVIAREILKGSETIAALKKHEKKLRETLEVWEAFLARQNMPMGRTWQTYKDNAVAMGEEIREKMGDKEGEGKEESELLAEDESEVKLEENEGGENAGEVRP</sequence>
<dbReference type="Proteomes" id="UP000298138">
    <property type="component" value="Unassembled WGS sequence"/>
</dbReference>
<evidence type="ECO:0000256" key="1">
    <source>
        <dbReference type="SAM" id="MobiDB-lite"/>
    </source>
</evidence>
<dbReference type="InParanoid" id="A0A4S2N212"/>
<organism evidence="2 3">
    <name type="scientific">Ascodesmis nigricans</name>
    <dbReference type="NCBI Taxonomy" id="341454"/>
    <lineage>
        <taxon>Eukaryota</taxon>
        <taxon>Fungi</taxon>
        <taxon>Dikarya</taxon>
        <taxon>Ascomycota</taxon>
        <taxon>Pezizomycotina</taxon>
        <taxon>Pezizomycetes</taxon>
        <taxon>Pezizales</taxon>
        <taxon>Ascodesmidaceae</taxon>
        <taxon>Ascodesmis</taxon>
    </lineage>
</organism>
<proteinExistence type="predicted"/>